<dbReference type="Proteomes" id="UP001589691">
    <property type="component" value="Unassembled WGS sequence"/>
</dbReference>
<comment type="caution">
    <text evidence="1">The sequence shown here is derived from an EMBL/GenBank/DDBJ whole genome shotgun (WGS) entry which is preliminary data.</text>
</comment>
<evidence type="ECO:0000313" key="1">
    <source>
        <dbReference type="EMBL" id="MFB9770715.1"/>
    </source>
</evidence>
<organism evidence="1 2">
    <name type="scientific">Lactiplantibacillus modestisalitolerans</name>
    <dbReference type="NCBI Taxonomy" id="1457219"/>
    <lineage>
        <taxon>Bacteria</taxon>
        <taxon>Bacillati</taxon>
        <taxon>Bacillota</taxon>
        <taxon>Bacilli</taxon>
        <taxon>Lactobacillales</taxon>
        <taxon>Lactobacillaceae</taxon>
        <taxon>Lactiplantibacillus</taxon>
    </lineage>
</organism>
<sequence length="85" mass="9249">MLKPMLISLTAIAGAGAAYMLWRKRRPEQAATFDDEVAAFGQEMAGKAQQVRGAVTDDPKDKLAGNWQAGVGKVKGRLAREKQFE</sequence>
<reference evidence="1 2" key="1">
    <citation type="submission" date="2024-09" db="EMBL/GenBank/DDBJ databases">
        <authorList>
            <person name="Sun Q."/>
            <person name="Mori K."/>
        </authorList>
    </citation>
    <scope>NUCLEOTIDE SEQUENCE [LARGE SCALE GENOMIC DNA]</scope>
    <source>
        <strain evidence="1 2">TBRC 4576</strain>
    </source>
</reference>
<evidence type="ECO:0000313" key="2">
    <source>
        <dbReference type="Proteomes" id="UP001589691"/>
    </source>
</evidence>
<proteinExistence type="predicted"/>
<dbReference type="EMBL" id="JBHLZY010000031">
    <property type="protein sequence ID" value="MFB9770715.1"/>
    <property type="molecule type" value="Genomic_DNA"/>
</dbReference>
<keyword evidence="2" id="KW-1185">Reference proteome</keyword>
<dbReference type="SUPFAM" id="SSF69047">
    <property type="entry name" value="Hypothetical protein YjbJ"/>
    <property type="match status" value="1"/>
</dbReference>
<accession>A0ABV5WX58</accession>
<gene>
    <name evidence="1" type="ORF">ACFFLI_12700</name>
</gene>
<name>A0ABV5WX58_9LACO</name>
<dbReference type="RefSeq" id="WP_137643795.1">
    <property type="nucleotide sequence ID" value="NZ_BJEA01000033.1"/>
</dbReference>
<dbReference type="InterPro" id="IPR036629">
    <property type="entry name" value="YjbJ_sf"/>
</dbReference>
<protein>
    <submittedName>
        <fullName evidence="1">CsbD family protein</fullName>
    </submittedName>
</protein>